<dbReference type="EMBL" id="BNCD01000029">
    <property type="protein sequence ID" value="GHH87657.1"/>
    <property type="molecule type" value="Genomic_DNA"/>
</dbReference>
<evidence type="ECO:0000256" key="3">
    <source>
        <dbReference type="ARBA" id="ARBA00022676"/>
    </source>
</evidence>
<keyword evidence="7" id="KW-1185">Reference proteome</keyword>
<dbReference type="PANTHER" id="PTHR43179:SF12">
    <property type="entry name" value="GALACTOFURANOSYLTRANSFERASE GLFT2"/>
    <property type="match status" value="1"/>
</dbReference>
<evidence type="ECO:0000256" key="4">
    <source>
        <dbReference type="ARBA" id="ARBA00022679"/>
    </source>
</evidence>
<evidence type="ECO:0000313" key="6">
    <source>
        <dbReference type="EMBL" id="GHH87657.1"/>
    </source>
</evidence>
<dbReference type="InterPro" id="IPR029044">
    <property type="entry name" value="Nucleotide-diphossugar_trans"/>
</dbReference>
<comment type="caution">
    <text evidence="6">The sequence shown here is derived from an EMBL/GenBank/DDBJ whole genome shotgun (WGS) entry which is preliminary data.</text>
</comment>
<dbReference type="RefSeq" id="WP_189938212.1">
    <property type="nucleotide sequence ID" value="NZ_BNCD01000029.1"/>
</dbReference>
<keyword evidence="3" id="KW-0328">Glycosyltransferase</keyword>
<dbReference type="SUPFAM" id="SSF53448">
    <property type="entry name" value="Nucleotide-diphospho-sugar transferases"/>
    <property type="match status" value="1"/>
</dbReference>
<reference evidence="6" key="1">
    <citation type="journal article" date="2014" name="Int. J. Syst. Evol. Microbiol.">
        <title>Complete genome sequence of Corynebacterium casei LMG S-19264T (=DSM 44701T), isolated from a smear-ripened cheese.</title>
        <authorList>
            <consortium name="US DOE Joint Genome Institute (JGI-PGF)"/>
            <person name="Walter F."/>
            <person name="Albersmeier A."/>
            <person name="Kalinowski J."/>
            <person name="Ruckert C."/>
        </authorList>
    </citation>
    <scope>NUCLEOTIDE SEQUENCE</scope>
    <source>
        <strain evidence="6">JCM 5069</strain>
    </source>
</reference>
<dbReference type="Proteomes" id="UP000603708">
    <property type="component" value="Unassembled WGS sequence"/>
</dbReference>
<organism evidence="6 7">
    <name type="scientific">Streptomyces sulfonofaciens</name>
    <dbReference type="NCBI Taxonomy" id="68272"/>
    <lineage>
        <taxon>Bacteria</taxon>
        <taxon>Bacillati</taxon>
        <taxon>Actinomycetota</taxon>
        <taxon>Actinomycetes</taxon>
        <taxon>Kitasatosporales</taxon>
        <taxon>Streptomycetaceae</taxon>
        <taxon>Streptomyces</taxon>
    </lineage>
</organism>
<evidence type="ECO:0000259" key="5">
    <source>
        <dbReference type="Pfam" id="PF00535"/>
    </source>
</evidence>
<dbReference type="AlphaFoldDB" id="A0A919L8B2"/>
<evidence type="ECO:0000256" key="1">
    <source>
        <dbReference type="ARBA" id="ARBA00004776"/>
    </source>
</evidence>
<comment type="similarity">
    <text evidence="2">Belongs to the glycosyltransferase 2 family.</text>
</comment>
<keyword evidence="4 6" id="KW-0808">Transferase</keyword>
<sequence>MSGVDRRKSAPTEYAVVVPTIGRPCLAQCLRALAATTGPPPEEIVVVDDRPAPHGELPLGAAGALRGRIRVLACGGRGPAAARNMGLRATGAPWVVFLDDDVRVTPGWGDALAADLAATDGHTGGVQGRIRVPLPVDRRPTDFERGTAGLEDAAWATADMAYRAEALKETGGFDERFRRAFREDADLALRMAEAGWKLRRGERVTHHPVRPADRWASLRAQRGNADDVLMTRLHGADWWRRARAPRGRLPRHLAVTGTAALALLLAVAGRRGPALGAAALWAAGTAEFALARIAPGPRTADEIATMLCTSVAIPPLAACHWAAGQARHRGAVRRPR</sequence>
<name>A0A919L8B2_9ACTN</name>
<dbReference type="Gene3D" id="3.90.550.10">
    <property type="entry name" value="Spore Coat Polysaccharide Biosynthesis Protein SpsA, Chain A"/>
    <property type="match status" value="1"/>
</dbReference>
<comment type="pathway">
    <text evidence="1">Cell wall biogenesis; cell wall polysaccharide biosynthesis.</text>
</comment>
<evidence type="ECO:0000313" key="7">
    <source>
        <dbReference type="Proteomes" id="UP000603708"/>
    </source>
</evidence>
<proteinExistence type="inferred from homology"/>
<dbReference type="InterPro" id="IPR001173">
    <property type="entry name" value="Glyco_trans_2-like"/>
</dbReference>
<dbReference type="Pfam" id="PF00535">
    <property type="entry name" value="Glycos_transf_2"/>
    <property type="match status" value="1"/>
</dbReference>
<evidence type="ECO:0000256" key="2">
    <source>
        <dbReference type="ARBA" id="ARBA00006739"/>
    </source>
</evidence>
<accession>A0A919L8B2</accession>
<reference evidence="6" key="2">
    <citation type="submission" date="2020-09" db="EMBL/GenBank/DDBJ databases">
        <authorList>
            <person name="Sun Q."/>
            <person name="Ohkuma M."/>
        </authorList>
    </citation>
    <scope>NUCLEOTIDE SEQUENCE</scope>
    <source>
        <strain evidence="6">JCM 5069</strain>
    </source>
</reference>
<gene>
    <name evidence="6" type="ORF">GCM10018793_64380</name>
</gene>
<dbReference type="GO" id="GO:0016757">
    <property type="term" value="F:glycosyltransferase activity"/>
    <property type="evidence" value="ECO:0007669"/>
    <property type="project" value="UniProtKB-KW"/>
</dbReference>
<protein>
    <submittedName>
        <fullName evidence="6">Transferase</fullName>
    </submittedName>
</protein>
<feature type="domain" description="Glycosyltransferase 2-like" evidence="5">
    <location>
        <begin position="16"/>
        <end position="118"/>
    </location>
</feature>
<dbReference type="PANTHER" id="PTHR43179">
    <property type="entry name" value="RHAMNOSYLTRANSFERASE WBBL"/>
    <property type="match status" value="1"/>
</dbReference>